<evidence type="ECO:0000313" key="3">
    <source>
        <dbReference type="Proteomes" id="UP000612585"/>
    </source>
</evidence>
<organism evidence="2 3">
    <name type="scientific">Virgisporangium aurantiacum</name>
    <dbReference type="NCBI Taxonomy" id="175570"/>
    <lineage>
        <taxon>Bacteria</taxon>
        <taxon>Bacillati</taxon>
        <taxon>Actinomycetota</taxon>
        <taxon>Actinomycetes</taxon>
        <taxon>Micromonosporales</taxon>
        <taxon>Micromonosporaceae</taxon>
        <taxon>Virgisporangium</taxon>
    </lineage>
</organism>
<accession>A0A8J3Z397</accession>
<comment type="caution">
    <text evidence="2">The sequence shown here is derived from an EMBL/GenBank/DDBJ whole genome shotgun (WGS) entry which is preliminary data.</text>
</comment>
<feature type="transmembrane region" description="Helical" evidence="1">
    <location>
        <begin position="192"/>
        <end position="211"/>
    </location>
</feature>
<gene>
    <name evidence="2" type="ORF">Vau01_020020</name>
</gene>
<feature type="transmembrane region" description="Helical" evidence="1">
    <location>
        <begin position="152"/>
        <end position="172"/>
    </location>
</feature>
<feature type="transmembrane region" description="Helical" evidence="1">
    <location>
        <begin position="81"/>
        <end position="102"/>
    </location>
</feature>
<protein>
    <submittedName>
        <fullName evidence="2">ABC transporter</fullName>
    </submittedName>
</protein>
<dbReference type="EMBL" id="BOPG01000012">
    <property type="protein sequence ID" value="GIJ54486.1"/>
    <property type="molecule type" value="Genomic_DNA"/>
</dbReference>
<feature type="transmembrane region" description="Helical" evidence="1">
    <location>
        <begin position="51"/>
        <end position="69"/>
    </location>
</feature>
<sequence length="220" mass="22350">MRLLTVAGLLAVPLLRAARWLPFGAAAAVGFAIPAVPSLTPTALQPDDLVGLLRIASACLGVGIVFLFDDPAKPTTVAVPAPLGLVTAVRTLWAAAAAALWWTATLGVTVAGAEQGAGSRLPLGDLTLEAATFAAVGLAAAVCLWRGSARGVTSPIAAPAALLLLIGALLLPERIELVTQVGGSAWAPAHDRWAVLLATALAVAALATVRFPGRRRTRRA</sequence>
<dbReference type="RefSeq" id="WP_203989585.1">
    <property type="nucleotide sequence ID" value="NZ_BOPG01000012.1"/>
</dbReference>
<proteinExistence type="predicted"/>
<keyword evidence="1" id="KW-0812">Transmembrane</keyword>
<keyword evidence="1" id="KW-1133">Transmembrane helix</keyword>
<dbReference type="Proteomes" id="UP000612585">
    <property type="component" value="Unassembled WGS sequence"/>
</dbReference>
<name>A0A8J3Z397_9ACTN</name>
<evidence type="ECO:0000256" key="1">
    <source>
        <dbReference type="SAM" id="Phobius"/>
    </source>
</evidence>
<keyword evidence="1" id="KW-0472">Membrane</keyword>
<dbReference type="AlphaFoldDB" id="A0A8J3Z397"/>
<evidence type="ECO:0000313" key="2">
    <source>
        <dbReference type="EMBL" id="GIJ54486.1"/>
    </source>
</evidence>
<reference evidence="2" key="1">
    <citation type="submission" date="2021-01" db="EMBL/GenBank/DDBJ databases">
        <title>Whole genome shotgun sequence of Virgisporangium aurantiacum NBRC 16421.</title>
        <authorList>
            <person name="Komaki H."/>
            <person name="Tamura T."/>
        </authorList>
    </citation>
    <scope>NUCLEOTIDE SEQUENCE</scope>
    <source>
        <strain evidence="2">NBRC 16421</strain>
    </source>
</reference>
<feature type="transmembrane region" description="Helical" evidence="1">
    <location>
        <begin position="126"/>
        <end position="145"/>
    </location>
</feature>
<keyword evidence="3" id="KW-1185">Reference proteome</keyword>